<keyword evidence="2" id="KW-0472">Membrane</keyword>
<evidence type="ECO:0000256" key="2">
    <source>
        <dbReference type="SAM" id="Phobius"/>
    </source>
</evidence>
<dbReference type="InParanoid" id="A0A1Y2LLA9"/>
<dbReference type="OMA" id="TIFLNHP"/>
<feature type="compositionally biased region" description="Polar residues" evidence="1">
    <location>
        <begin position="564"/>
        <end position="578"/>
    </location>
</feature>
<evidence type="ECO:0000256" key="1">
    <source>
        <dbReference type="SAM" id="MobiDB-lite"/>
    </source>
</evidence>
<feature type="region of interest" description="Disordered" evidence="1">
    <location>
        <begin position="562"/>
        <end position="593"/>
    </location>
</feature>
<feature type="compositionally biased region" description="Polar residues" evidence="1">
    <location>
        <begin position="194"/>
        <end position="215"/>
    </location>
</feature>
<dbReference type="Proteomes" id="UP000193240">
    <property type="component" value="Unassembled WGS sequence"/>
</dbReference>
<feature type="region of interest" description="Disordered" evidence="1">
    <location>
        <begin position="273"/>
        <end position="299"/>
    </location>
</feature>
<evidence type="ECO:0000313" key="4">
    <source>
        <dbReference type="Proteomes" id="UP000193240"/>
    </source>
</evidence>
<dbReference type="AlphaFoldDB" id="A0A1Y2LLA9"/>
<gene>
    <name evidence="3" type="ORF">B5807_11037</name>
</gene>
<feature type="compositionally biased region" description="Gly residues" evidence="1">
    <location>
        <begin position="354"/>
        <end position="363"/>
    </location>
</feature>
<accession>A0A1Y2LLA9</accession>
<keyword evidence="2" id="KW-1133">Transmembrane helix</keyword>
<proteinExistence type="predicted"/>
<feature type="compositionally biased region" description="Acidic residues" evidence="1">
    <location>
        <begin position="87"/>
        <end position="102"/>
    </location>
</feature>
<feature type="region of interest" description="Disordered" evidence="1">
    <location>
        <begin position="311"/>
        <end position="365"/>
    </location>
</feature>
<organism evidence="3 4">
    <name type="scientific">Epicoccum nigrum</name>
    <name type="common">Soil fungus</name>
    <name type="synonym">Epicoccum purpurascens</name>
    <dbReference type="NCBI Taxonomy" id="105696"/>
    <lineage>
        <taxon>Eukaryota</taxon>
        <taxon>Fungi</taxon>
        <taxon>Dikarya</taxon>
        <taxon>Ascomycota</taxon>
        <taxon>Pezizomycotina</taxon>
        <taxon>Dothideomycetes</taxon>
        <taxon>Pleosporomycetidae</taxon>
        <taxon>Pleosporales</taxon>
        <taxon>Pleosporineae</taxon>
        <taxon>Didymellaceae</taxon>
        <taxon>Epicoccum</taxon>
    </lineage>
</organism>
<feature type="region of interest" description="Disordered" evidence="1">
    <location>
        <begin position="191"/>
        <end position="225"/>
    </location>
</feature>
<dbReference type="EMBL" id="KZ107858">
    <property type="protein sequence ID" value="OSS44312.1"/>
    <property type="molecule type" value="Genomic_DNA"/>
</dbReference>
<keyword evidence="2" id="KW-0812">Transmembrane</keyword>
<sequence length="677" mass="74249">MDPSNDLDGTSTKVSSLRQHAGLPLLPLSSGPPSATQPLTVNCPAARLSSSPASSPNIVELSIERKGSVHPTLGNSIEQGMSPGADFFDDESSGSEWEDPDDDNRTQTFLEDGGIGLGIGSLVHCPVRQDRRSRGRSLERNGLTALPPLDRTFQRYSLQENSATVDNSEPKRARHVSLTRLEKSNVRVVHNHGSRASTPRGSITSNVSENTTSHFPETVKPYPIDMRGGAPALQEYTHGRHRRNTSDSILADSIINAHLTTMQALKAFSPSESIPEISGRSFHSATSVEPPKSRSFSNSRRIKLSPISVKDRDNLPSHFVKTPYPFTAKKEFPKPATRPRQHNSDGRLDSGYGEDSGYGGEGSSIGYSDVKGKQVLGLMSGGENNDLRSRLERNAEAQGIIRTQDSHDDIHSHKSVLHLSLQNHHEAVNRRQARIIIPNDLATTSSNTRYSVDFDDKYLAERLRSAHRELAGPWVQRCFSARKLRYICLRQSSAWSESHEPVALHGINANKLLASGAGSGLEDTTFTEDKLLHFFRHPKSGKARYTWVHWARRVAMAHLDSKPRLQSSGPSQPASYQESVDGKEGSVTHHTVSSPSGTIMTVQFVHTLSTLRILVAIILVLMTSAMGALLWIFLGVGSGWMRDLGLQSASRVGSGMAIGVLILLLELLMFGVWVWRS</sequence>
<keyword evidence="4" id="KW-1185">Reference proteome</keyword>
<reference evidence="3 4" key="1">
    <citation type="journal article" date="2017" name="Genome Announc.">
        <title>Genome sequence of the saprophytic ascomycete Epicoccum nigrum ICMP 19927 strain isolated from New Zealand.</title>
        <authorList>
            <person name="Fokin M."/>
            <person name="Fleetwood D."/>
            <person name="Weir B.S."/>
            <person name="Villas-Boas S.G."/>
        </authorList>
    </citation>
    <scope>NUCLEOTIDE SEQUENCE [LARGE SCALE GENOMIC DNA]</scope>
    <source>
        <strain evidence="3 4">ICMP 19927</strain>
    </source>
</reference>
<protein>
    <submittedName>
        <fullName evidence="3">Uncharacterized protein</fullName>
    </submittedName>
</protein>
<dbReference type="STRING" id="105696.A0A1Y2LLA9"/>
<feature type="region of interest" description="Disordered" evidence="1">
    <location>
        <begin position="70"/>
        <end position="103"/>
    </location>
</feature>
<feature type="transmembrane region" description="Helical" evidence="2">
    <location>
        <begin position="655"/>
        <end position="675"/>
    </location>
</feature>
<name>A0A1Y2LLA9_EPING</name>
<feature type="transmembrane region" description="Helical" evidence="2">
    <location>
        <begin position="613"/>
        <end position="634"/>
    </location>
</feature>
<evidence type="ECO:0000313" key="3">
    <source>
        <dbReference type="EMBL" id="OSS44312.1"/>
    </source>
</evidence>